<feature type="region of interest" description="Disordered" evidence="1">
    <location>
        <begin position="90"/>
        <end position="109"/>
    </location>
</feature>
<accession>A0AAW2ZKY8</accession>
<sequence length="119" mass="13819">MGEYSPFTRTHKLVALTCALSLGTVAYFGKELQISKFIDRYMPSDKELQAGRHYRLEEDQAKNKIRKQHFQAFKGYRFYGNEDHIRAGWGDGDIDQLPQSTGLKGNDPYPELLERSKRF</sequence>
<gene>
    <name evidence="2" type="ORF">AKO1_009497</name>
</gene>
<reference evidence="2 3" key="1">
    <citation type="submission" date="2024-03" db="EMBL/GenBank/DDBJ databases">
        <title>The Acrasis kona genome and developmental transcriptomes reveal deep origins of eukaryotic multicellular pathways.</title>
        <authorList>
            <person name="Sheikh S."/>
            <person name="Fu C.-J."/>
            <person name="Brown M.W."/>
            <person name="Baldauf S.L."/>
        </authorList>
    </citation>
    <scope>NUCLEOTIDE SEQUENCE [LARGE SCALE GENOMIC DNA]</scope>
    <source>
        <strain evidence="2 3">ATCC MYA-3509</strain>
    </source>
</reference>
<keyword evidence="2" id="KW-0966">Cell projection</keyword>
<dbReference type="AlphaFoldDB" id="A0AAW2ZKY8"/>
<organism evidence="2 3">
    <name type="scientific">Acrasis kona</name>
    <dbReference type="NCBI Taxonomy" id="1008807"/>
    <lineage>
        <taxon>Eukaryota</taxon>
        <taxon>Discoba</taxon>
        <taxon>Heterolobosea</taxon>
        <taxon>Tetramitia</taxon>
        <taxon>Eutetramitia</taxon>
        <taxon>Acrasidae</taxon>
        <taxon>Acrasis</taxon>
    </lineage>
</organism>
<evidence type="ECO:0000256" key="1">
    <source>
        <dbReference type="SAM" id="MobiDB-lite"/>
    </source>
</evidence>
<name>A0AAW2ZKY8_9EUKA</name>
<evidence type="ECO:0000313" key="3">
    <source>
        <dbReference type="Proteomes" id="UP001431209"/>
    </source>
</evidence>
<keyword evidence="2" id="KW-0969">Cilium</keyword>
<dbReference type="EMBL" id="JAOPGA020001688">
    <property type="protein sequence ID" value="KAL0490481.1"/>
    <property type="molecule type" value="Genomic_DNA"/>
</dbReference>
<keyword evidence="2" id="KW-0282">Flagellum</keyword>
<protein>
    <submittedName>
        <fullName evidence="2">Flagellar hook-length control protein</fullName>
    </submittedName>
</protein>
<evidence type="ECO:0000313" key="2">
    <source>
        <dbReference type="EMBL" id="KAL0490481.1"/>
    </source>
</evidence>
<proteinExistence type="predicted"/>
<comment type="caution">
    <text evidence="2">The sequence shown here is derived from an EMBL/GenBank/DDBJ whole genome shotgun (WGS) entry which is preliminary data.</text>
</comment>
<keyword evidence="3" id="KW-1185">Reference proteome</keyword>
<dbReference type="Proteomes" id="UP001431209">
    <property type="component" value="Unassembled WGS sequence"/>
</dbReference>